<keyword evidence="9" id="KW-1185">Reference proteome</keyword>
<comment type="cofactor">
    <cofactor evidence="1">
        <name>Fe(2+)</name>
        <dbReference type="ChEBI" id="CHEBI:29033"/>
    </cofactor>
</comment>
<evidence type="ECO:0000256" key="3">
    <source>
        <dbReference type="ARBA" id="ARBA00022964"/>
    </source>
</evidence>
<keyword evidence="2" id="KW-0479">Metal-binding</keyword>
<organism evidence="8 9">
    <name type="scientific">Lautropia mirabilis ATCC 51599</name>
    <dbReference type="NCBI Taxonomy" id="887898"/>
    <lineage>
        <taxon>Bacteria</taxon>
        <taxon>Pseudomonadati</taxon>
        <taxon>Pseudomonadota</taxon>
        <taxon>Betaproteobacteria</taxon>
        <taxon>Burkholderiales</taxon>
        <taxon>Burkholderiaceae</taxon>
        <taxon>Lautropia</taxon>
    </lineage>
</organism>
<accession>E7RWQ0</accession>
<proteinExistence type="predicted"/>
<evidence type="ECO:0000256" key="6">
    <source>
        <dbReference type="SAM" id="MobiDB-lite"/>
    </source>
</evidence>
<name>E7RWQ0_9BURK</name>
<dbReference type="GO" id="GO:0016706">
    <property type="term" value="F:2-oxoglutarate-dependent dioxygenase activity"/>
    <property type="evidence" value="ECO:0007669"/>
    <property type="project" value="TreeGrafter"/>
</dbReference>
<evidence type="ECO:0000256" key="4">
    <source>
        <dbReference type="ARBA" id="ARBA00023002"/>
    </source>
</evidence>
<evidence type="ECO:0000313" key="8">
    <source>
        <dbReference type="EMBL" id="EFV95154.1"/>
    </source>
</evidence>
<dbReference type="AlphaFoldDB" id="E7RWQ0"/>
<dbReference type="Gene3D" id="3.40.366.30">
    <property type="entry name" value="50S ribosomal protein L16 arginine hydroxylase, Chain A, Domain 2"/>
    <property type="match status" value="1"/>
</dbReference>
<dbReference type="SMART" id="SM00558">
    <property type="entry name" value="JmjC"/>
    <property type="match status" value="1"/>
</dbReference>
<dbReference type="InterPro" id="IPR046799">
    <property type="entry name" value="ROXA-like_wH"/>
</dbReference>
<dbReference type="eggNOG" id="COG2850">
    <property type="taxonomic scope" value="Bacteria"/>
</dbReference>
<dbReference type="PANTHER" id="PTHR13096:SF8">
    <property type="entry name" value="RIBOSOMAL OXYGENASE 1"/>
    <property type="match status" value="1"/>
</dbReference>
<evidence type="ECO:0000259" key="7">
    <source>
        <dbReference type="PROSITE" id="PS51184"/>
    </source>
</evidence>
<evidence type="ECO:0000256" key="1">
    <source>
        <dbReference type="ARBA" id="ARBA00001954"/>
    </source>
</evidence>
<reference evidence="8 9" key="1">
    <citation type="submission" date="2010-12" db="EMBL/GenBank/DDBJ databases">
        <authorList>
            <person name="Muzny D."/>
            <person name="Qin X."/>
            <person name="Deng J."/>
            <person name="Jiang H."/>
            <person name="Liu Y."/>
            <person name="Qu J."/>
            <person name="Song X.-Z."/>
            <person name="Zhang L."/>
            <person name="Thornton R."/>
            <person name="Coyle M."/>
            <person name="Francisco L."/>
            <person name="Jackson L."/>
            <person name="Javaid M."/>
            <person name="Korchina V."/>
            <person name="Kovar C."/>
            <person name="Mata R."/>
            <person name="Mathew T."/>
            <person name="Ngo R."/>
            <person name="Nguyen L."/>
            <person name="Nguyen N."/>
            <person name="Okwuonu G."/>
            <person name="Ongeri F."/>
            <person name="Pham C."/>
            <person name="Simmons D."/>
            <person name="Wilczek-Boney K."/>
            <person name="Hale W."/>
            <person name="Jakkamsetti A."/>
            <person name="Pham P."/>
            <person name="Ruth R."/>
            <person name="San Lucas F."/>
            <person name="Warren J."/>
            <person name="Zhang J."/>
            <person name="Zhao Z."/>
            <person name="Zhou C."/>
            <person name="Zhu D."/>
            <person name="Lee S."/>
            <person name="Bess C."/>
            <person name="Blankenburg K."/>
            <person name="Forbes L."/>
            <person name="Fu Q."/>
            <person name="Gubbala S."/>
            <person name="Hirani K."/>
            <person name="Jayaseelan J.C."/>
            <person name="Lara F."/>
            <person name="Munidasa M."/>
            <person name="Palculict T."/>
            <person name="Patil S."/>
            <person name="Pu L.-L."/>
            <person name="Saada N."/>
            <person name="Tang L."/>
            <person name="Weissenberger G."/>
            <person name="Zhu Y."/>
            <person name="Hemphill L."/>
            <person name="Shang Y."/>
            <person name="Youmans B."/>
            <person name="Ayvaz T."/>
            <person name="Ross M."/>
            <person name="Santibanez J."/>
            <person name="Aqrawi P."/>
            <person name="Gross S."/>
            <person name="Joshi V."/>
            <person name="Fowler G."/>
            <person name="Nazareth L."/>
            <person name="Reid J."/>
            <person name="Worley K."/>
            <person name="Petrosino J."/>
            <person name="Highlander S."/>
            <person name="Gibbs R."/>
        </authorList>
    </citation>
    <scope>NUCLEOTIDE SEQUENCE [LARGE SCALE GENOMIC DNA]</scope>
    <source>
        <strain evidence="8 9">ATCC 51599</strain>
    </source>
</reference>
<dbReference type="Pfam" id="PF20514">
    <property type="entry name" value="WHD_ROXA"/>
    <property type="match status" value="1"/>
</dbReference>
<feature type="region of interest" description="Disordered" evidence="6">
    <location>
        <begin position="1"/>
        <end position="22"/>
    </location>
</feature>
<sequence>MFPMVSAKDDSAMTQSSTPALPPLEIDAAEGPFPLGMPPERFLRDYWQKRPVLIRRAFPDFKSPILPEDLAGLSCEEGSLGRLVSHDPATDKWTLRTGPFDEAEFPGMPDHDWTLLVQDVDKWDADVRALLEHFRFLPAWRMDDVMVSFAARGGNVGAHIDNYDVFLVQGVGQRRWMIDSRPNPDTTYRDDVPLRLLKHFDPDCDWVLDPGDMLYLPPGVPHHGVAVNACLTISVGFRAPSSAELLEDYIDVLTFDADESLRYGDADVQLPADAYEIDRPALDRAWTAMQALKMDDPERFAEWFGRFISSYRVAVGQSPSAETASSLSVAESVAEGVVWERHPYSRMAWRRTAAGKAQIFANGRDWACELPDDAARICAANQIDARTLGALSPAGRALVQQLAEAGHYAPMDEDGAYEVEDDGLYEDDDE</sequence>
<feature type="domain" description="JmjC" evidence="7">
    <location>
        <begin position="126"/>
        <end position="254"/>
    </location>
</feature>
<gene>
    <name evidence="8" type="ORF">HMPREF0551_1112</name>
</gene>
<dbReference type="PROSITE" id="PS51184">
    <property type="entry name" value="JMJC"/>
    <property type="match status" value="1"/>
</dbReference>
<keyword evidence="5" id="KW-0408">Iron</keyword>
<evidence type="ECO:0000256" key="2">
    <source>
        <dbReference type="ARBA" id="ARBA00022723"/>
    </source>
</evidence>
<keyword evidence="4" id="KW-0560">Oxidoreductase</keyword>
<feature type="compositionally biased region" description="Acidic residues" evidence="6">
    <location>
        <begin position="411"/>
        <end position="430"/>
    </location>
</feature>
<dbReference type="GO" id="GO:0046872">
    <property type="term" value="F:metal ion binding"/>
    <property type="evidence" value="ECO:0007669"/>
    <property type="project" value="UniProtKB-KW"/>
</dbReference>
<dbReference type="HOGENOM" id="CLU_039125_2_0_4"/>
<dbReference type="Pfam" id="PF08007">
    <property type="entry name" value="JmjC_2"/>
    <property type="match status" value="1"/>
</dbReference>
<protein>
    <submittedName>
        <fullName evidence="8">Cupin family protein</fullName>
    </submittedName>
</protein>
<comment type="caution">
    <text evidence="8">The sequence shown here is derived from an EMBL/GenBank/DDBJ whole genome shotgun (WGS) entry which is preliminary data.</text>
</comment>
<dbReference type="InterPro" id="IPR039994">
    <property type="entry name" value="NO66-like"/>
</dbReference>
<dbReference type="PANTHER" id="PTHR13096">
    <property type="entry name" value="MINA53 MYC INDUCED NUCLEAR ANTIGEN"/>
    <property type="match status" value="1"/>
</dbReference>
<dbReference type="Gene3D" id="2.60.120.650">
    <property type="entry name" value="Cupin"/>
    <property type="match status" value="1"/>
</dbReference>
<evidence type="ECO:0000313" key="9">
    <source>
        <dbReference type="Proteomes" id="UP000011021"/>
    </source>
</evidence>
<dbReference type="Proteomes" id="UP000011021">
    <property type="component" value="Unassembled WGS sequence"/>
</dbReference>
<feature type="region of interest" description="Disordered" evidence="6">
    <location>
        <begin position="410"/>
        <end position="430"/>
    </location>
</feature>
<evidence type="ECO:0000256" key="5">
    <source>
        <dbReference type="ARBA" id="ARBA00023004"/>
    </source>
</evidence>
<dbReference type="STRING" id="887898.HMPREF0551_1112"/>
<keyword evidence="3" id="KW-0223">Dioxygenase</keyword>
<dbReference type="EMBL" id="AEQP01000004">
    <property type="protein sequence ID" value="EFV95154.1"/>
    <property type="molecule type" value="Genomic_DNA"/>
</dbReference>
<dbReference type="InterPro" id="IPR003347">
    <property type="entry name" value="JmjC_dom"/>
</dbReference>
<dbReference type="SUPFAM" id="SSF51197">
    <property type="entry name" value="Clavaminate synthase-like"/>
    <property type="match status" value="1"/>
</dbReference>